<accession>A0AA88A8M7</accession>
<name>A0AA88A8M7_FICCA</name>
<dbReference type="PANTHER" id="PTHR33223">
    <property type="entry name" value="CCHC-TYPE DOMAIN-CONTAINING PROTEIN"/>
    <property type="match status" value="1"/>
</dbReference>
<feature type="region of interest" description="Disordered" evidence="1">
    <location>
        <begin position="141"/>
        <end position="188"/>
    </location>
</feature>
<keyword evidence="3" id="KW-1185">Reference proteome</keyword>
<organism evidence="2 3">
    <name type="scientific">Ficus carica</name>
    <name type="common">Common fig</name>
    <dbReference type="NCBI Taxonomy" id="3494"/>
    <lineage>
        <taxon>Eukaryota</taxon>
        <taxon>Viridiplantae</taxon>
        <taxon>Streptophyta</taxon>
        <taxon>Embryophyta</taxon>
        <taxon>Tracheophyta</taxon>
        <taxon>Spermatophyta</taxon>
        <taxon>Magnoliopsida</taxon>
        <taxon>eudicotyledons</taxon>
        <taxon>Gunneridae</taxon>
        <taxon>Pentapetalae</taxon>
        <taxon>rosids</taxon>
        <taxon>fabids</taxon>
        <taxon>Rosales</taxon>
        <taxon>Moraceae</taxon>
        <taxon>Ficeae</taxon>
        <taxon>Ficus</taxon>
    </lineage>
</organism>
<feature type="compositionally biased region" description="Polar residues" evidence="1">
    <location>
        <begin position="244"/>
        <end position="258"/>
    </location>
</feature>
<evidence type="ECO:0000313" key="2">
    <source>
        <dbReference type="EMBL" id="GMN48602.1"/>
    </source>
</evidence>
<dbReference type="PANTHER" id="PTHR33223:SF10">
    <property type="entry name" value="AMINOTRANSFERASE-LIKE PLANT MOBILE DOMAIN-CONTAINING PROTEIN"/>
    <property type="match status" value="1"/>
</dbReference>
<reference evidence="2" key="1">
    <citation type="submission" date="2023-07" db="EMBL/GenBank/DDBJ databases">
        <title>draft genome sequence of fig (Ficus carica).</title>
        <authorList>
            <person name="Takahashi T."/>
            <person name="Nishimura K."/>
        </authorList>
    </citation>
    <scope>NUCLEOTIDE SEQUENCE</scope>
</reference>
<gene>
    <name evidence="2" type="ORF">TIFTF001_017771</name>
</gene>
<feature type="region of interest" description="Disordered" evidence="1">
    <location>
        <begin position="241"/>
        <end position="262"/>
    </location>
</feature>
<dbReference type="EMBL" id="BTGU01000028">
    <property type="protein sequence ID" value="GMN48602.1"/>
    <property type="molecule type" value="Genomic_DNA"/>
</dbReference>
<proteinExistence type="predicted"/>
<comment type="caution">
    <text evidence="2">The sequence shown here is derived from an EMBL/GenBank/DDBJ whole genome shotgun (WGS) entry which is preliminary data.</text>
</comment>
<evidence type="ECO:0008006" key="4">
    <source>
        <dbReference type="Google" id="ProtNLM"/>
    </source>
</evidence>
<evidence type="ECO:0000313" key="3">
    <source>
        <dbReference type="Proteomes" id="UP001187192"/>
    </source>
</evidence>
<dbReference type="Proteomes" id="UP001187192">
    <property type="component" value="Unassembled WGS sequence"/>
</dbReference>
<dbReference type="AlphaFoldDB" id="A0AA88A8M7"/>
<sequence>MPSVASYDGSTDADEHLENYQAYMLIQNANEAALCKSFCLTLTGAARQWKLEASYLFGIKQGETEPLKKYLERFDKAVVRVKSCSDDTLIQAFREGIKDNRLVWTLTYDVPPTFAHLKGIAWKHAEADEYVKGRGFVARKQPWLPGRKPDKNQSDHSRPEKGKAVVVDAQTEAPLGPMTPDPPPLRADRARRNQKKYCNFHKDVGHNTKDCIQLRDQIELLIQDGHLREFVERIITPAGAVNQAGPTAHQNPGPSNRSNEPEQEHIVHTIFGRTTTSDTASSRRSYAREARRFACREYINMTEHISKICRQDTTTITFTNDETDQLLHPHNDALIGEIRVADNVIRRVLIDNGTIFTIDEVDAPDEEVKRLSDLDPRMPEEEI</sequence>
<evidence type="ECO:0000256" key="1">
    <source>
        <dbReference type="SAM" id="MobiDB-lite"/>
    </source>
</evidence>
<protein>
    <recommendedName>
        <fullName evidence="4">Retrotransposon gag domain-containing protein</fullName>
    </recommendedName>
</protein>
<feature type="compositionally biased region" description="Basic and acidic residues" evidence="1">
    <location>
        <begin position="147"/>
        <end position="163"/>
    </location>
</feature>